<dbReference type="AlphaFoldDB" id="A0A2H0KU31"/>
<reference evidence="1 2" key="1">
    <citation type="submission" date="2017-09" db="EMBL/GenBank/DDBJ databases">
        <title>Depth-based differentiation of microbial function through sediment-hosted aquifers and enrichment of novel symbionts in the deep terrestrial subsurface.</title>
        <authorList>
            <person name="Probst A.J."/>
            <person name="Ladd B."/>
            <person name="Jarett J.K."/>
            <person name="Geller-Mcgrath D.E."/>
            <person name="Sieber C.M."/>
            <person name="Emerson J.B."/>
            <person name="Anantharaman K."/>
            <person name="Thomas B.C."/>
            <person name="Malmstrom R."/>
            <person name="Stieglmeier M."/>
            <person name="Klingl A."/>
            <person name="Woyke T."/>
            <person name="Ryan C.M."/>
            <person name="Banfield J.F."/>
        </authorList>
    </citation>
    <scope>NUCLEOTIDE SEQUENCE [LARGE SCALE GENOMIC DNA]</scope>
    <source>
        <strain evidence="1">CG11_big_fil_rev_8_21_14_0_20_40_15</strain>
    </source>
</reference>
<dbReference type="Proteomes" id="UP000229317">
    <property type="component" value="Unassembled WGS sequence"/>
</dbReference>
<gene>
    <name evidence="1" type="ORF">COV84_00180</name>
</gene>
<sequence>MGFGAGKGLKQFINCLFLFFLQPCYNKHMIFNINEISEKLKKITRHRKRKKSLRPRHPIPQLQIRPKVLKNKSVPRIFKIAALGRDKRKKFAKIIVGNYKLNKTSAKILLALLYWSSGAKYPANNFVAFSNSDSKLVKTFLNLLRITFPIKESKIRIHLQLYTTHDKNKIMEFWSKLLDVPIAQFYKPNIKKPRQTIINRNYFGTCTVRYYSIDLLLKIMEIYEQLAKII</sequence>
<proteinExistence type="predicted"/>
<name>A0A2H0KU31_9BACT</name>
<evidence type="ECO:0000313" key="1">
    <source>
        <dbReference type="EMBL" id="PIQ75659.1"/>
    </source>
</evidence>
<accession>A0A2H0KU31</accession>
<organism evidence="1 2">
    <name type="scientific">Candidatus Portnoybacteria bacterium CG11_big_fil_rev_8_21_14_0_20_40_15</name>
    <dbReference type="NCBI Taxonomy" id="1974817"/>
    <lineage>
        <taxon>Bacteria</taxon>
        <taxon>Candidatus Portnoyibacteriota</taxon>
    </lineage>
</organism>
<dbReference type="EMBL" id="PCVO01000001">
    <property type="protein sequence ID" value="PIQ75659.1"/>
    <property type="molecule type" value="Genomic_DNA"/>
</dbReference>
<evidence type="ECO:0000313" key="2">
    <source>
        <dbReference type="Proteomes" id="UP000229317"/>
    </source>
</evidence>
<protein>
    <submittedName>
        <fullName evidence="1">Uncharacterized protein</fullName>
    </submittedName>
</protein>
<comment type="caution">
    <text evidence="1">The sequence shown here is derived from an EMBL/GenBank/DDBJ whole genome shotgun (WGS) entry which is preliminary data.</text>
</comment>